<dbReference type="SMART" id="SM00320">
    <property type="entry name" value="WD40"/>
    <property type="match status" value="3"/>
</dbReference>
<keyword evidence="3" id="KW-0853">WD repeat</keyword>
<dbReference type="EMBL" id="CAJVPK010000031">
    <property type="protein sequence ID" value="CAG8435319.1"/>
    <property type="molecule type" value="Genomic_DNA"/>
</dbReference>
<keyword evidence="10 11" id="KW-0472">Membrane</keyword>
<dbReference type="Pfam" id="PF00400">
    <property type="entry name" value="WD40"/>
    <property type="match status" value="2"/>
</dbReference>
<proteinExistence type="predicted"/>
<evidence type="ECO:0000256" key="11">
    <source>
        <dbReference type="SAM" id="Phobius"/>
    </source>
</evidence>
<evidence type="ECO:0000256" key="7">
    <source>
        <dbReference type="ARBA" id="ARBA00022892"/>
    </source>
</evidence>
<evidence type="ECO:0000256" key="9">
    <source>
        <dbReference type="ARBA" id="ARBA00022989"/>
    </source>
</evidence>
<keyword evidence="4 11" id="KW-0812">Transmembrane</keyword>
<accession>A0A9N8V5D0</accession>
<dbReference type="OrthoDB" id="2013972at2759"/>
<evidence type="ECO:0000256" key="8">
    <source>
        <dbReference type="ARBA" id="ARBA00022927"/>
    </source>
</evidence>
<dbReference type="GO" id="GO:0003400">
    <property type="term" value="P:regulation of COPII vesicle coating"/>
    <property type="evidence" value="ECO:0007669"/>
    <property type="project" value="TreeGrafter"/>
</dbReference>
<dbReference type="Proteomes" id="UP000789706">
    <property type="component" value="Unassembled WGS sequence"/>
</dbReference>
<dbReference type="InterPro" id="IPR001680">
    <property type="entry name" value="WD40_rpt"/>
</dbReference>
<dbReference type="InterPro" id="IPR036322">
    <property type="entry name" value="WD40_repeat_dom_sf"/>
</dbReference>
<evidence type="ECO:0000256" key="6">
    <source>
        <dbReference type="ARBA" id="ARBA00022824"/>
    </source>
</evidence>
<dbReference type="PANTHER" id="PTHR23284">
    <property type="entry name" value="PROLACTIN REGULATORY ELEMENT BINDING PROTEIN"/>
    <property type="match status" value="1"/>
</dbReference>
<evidence type="ECO:0000256" key="1">
    <source>
        <dbReference type="ARBA" id="ARBA00004389"/>
    </source>
</evidence>
<keyword evidence="2" id="KW-0813">Transport</keyword>
<dbReference type="InterPro" id="IPR045260">
    <property type="entry name" value="Sec12-like"/>
</dbReference>
<evidence type="ECO:0000256" key="5">
    <source>
        <dbReference type="ARBA" id="ARBA00022737"/>
    </source>
</evidence>
<evidence type="ECO:0000256" key="4">
    <source>
        <dbReference type="ARBA" id="ARBA00022692"/>
    </source>
</evidence>
<keyword evidence="7" id="KW-0931">ER-Golgi transport</keyword>
<evidence type="ECO:0000256" key="2">
    <source>
        <dbReference type="ARBA" id="ARBA00022448"/>
    </source>
</evidence>
<reference evidence="12" key="1">
    <citation type="submission" date="2021-06" db="EMBL/GenBank/DDBJ databases">
        <authorList>
            <person name="Kallberg Y."/>
            <person name="Tangrot J."/>
            <person name="Rosling A."/>
        </authorList>
    </citation>
    <scope>NUCLEOTIDE SEQUENCE</scope>
    <source>
        <strain evidence="12">AZ414A</strain>
    </source>
</reference>
<protein>
    <submittedName>
        <fullName evidence="12">5551_t:CDS:1</fullName>
    </submittedName>
</protein>
<evidence type="ECO:0000313" key="12">
    <source>
        <dbReference type="EMBL" id="CAG8435319.1"/>
    </source>
</evidence>
<dbReference type="InterPro" id="IPR015943">
    <property type="entry name" value="WD40/YVTN_repeat-like_dom_sf"/>
</dbReference>
<evidence type="ECO:0000256" key="3">
    <source>
        <dbReference type="ARBA" id="ARBA00022574"/>
    </source>
</evidence>
<name>A0A9N8V5D0_9GLOM</name>
<keyword evidence="6" id="KW-0256">Endoplasmic reticulum</keyword>
<keyword evidence="5" id="KW-0677">Repeat</keyword>
<keyword evidence="8" id="KW-0653">Protein transport</keyword>
<keyword evidence="9 11" id="KW-1133">Transmembrane helix</keyword>
<dbReference type="GO" id="GO:0005789">
    <property type="term" value="C:endoplasmic reticulum membrane"/>
    <property type="evidence" value="ECO:0007669"/>
    <property type="project" value="UniProtKB-SubCell"/>
</dbReference>
<sequence length="360" mass="40193">MQTFKLKVDFPVYCAGFSPAGDILIGGGGGSVKSGIKNKFELYKLNITEKTPFEKITELELNKNEDAPSCLTFHPEENVIACGINSSKEKIELGENKNCRTFEYSNNKIKSIKEIQTITSKNEYDFQRVTNFSSNGKFIAIGGTDSKLTVLKYPSLEVAFPPLNFNKQEIYDADFNPACDQVVAISTKILRILSIKNGECIHSLESPIFQKVIQWKSDGFLFTVVNLTSKTKSFIVKWNAITLERILTKVVSKKPITSFAISDDGNLLALGCSDQSLKICDANTLRILLTVPNVHEFPATSVNFNHDSTLVVSGSVDYSVNLIKLPEKFNNGKFSLFLIILTTLILIFAYVYKLYLDEQN</sequence>
<evidence type="ECO:0000313" key="13">
    <source>
        <dbReference type="Proteomes" id="UP000789706"/>
    </source>
</evidence>
<dbReference type="AlphaFoldDB" id="A0A9N8V5D0"/>
<comment type="caution">
    <text evidence="12">The sequence shown here is derived from an EMBL/GenBank/DDBJ whole genome shotgun (WGS) entry which is preliminary data.</text>
</comment>
<comment type="subcellular location">
    <subcellularLocation>
        <location evidence="1">Endoplasmic reticulum membrane</location>
        <topology evidence="1">Single-pass membrane protein</topology>
    </subcellularLocation>
</comment>
<dbReference type="GO" id="GO:0006888">
    <property type="term" value="P:endoplasmic reticulum to Golgi vesicle-mediated transport"/>
    <property type="evidence" value="ECO:0007669"/>
    <property type="project" value="TreeGrafter"/>
</dbReference>
<organism evidence="12 13">
    <name type="scientific">Diversispora eburnea</name>
    <dbReference type="NCBI Taxonomy" id="1213867"/>
    <lineage>
        <taxon>Eukaryota</taxon>
        <taxon>Fungi</taxon>
        <taxon>Fungi incertae sedis</taxon>
        <taxon>Mucoromycota</taxon>
        <taxon>Glomeromycotina</taxon>
        <taxon>Glomeromycetes</taxon>
        <taxon>Diversisporales</taxon>
        <taxon>Diversisporaceae</taxon>
        <taxon>Diversispora</taxon>
    </lineage>
</organism>
<dbReference type="SUPFAM" id="SSF50978">
    <property type="entry name" value="WD40 repeat-like"/>
    <property type="match status" value="1"/>
</dbReference>
<evidence type="ECO:0000256" key="10">
    <source>
        <dbReference type="ARBA" id="ARBA00023136"/>
    </source>
</evidence>
<feature type="transmembrane region" description="Helical" evidence="11">
    <location>
        <begin position="334"/>
        <end position="352"/>
    </location>
</feature>
<dbReference type="Gene3D" id="2.130.10.10">
    <property type="entry name" value="YVTN repeat-like/Quinoprotein amine dehydrogenase"/>
    <property type="match status" value="1"/>
</dbReference>
<keyword evidence="13" id="KW-1185">Reference proteome</keyword>
<dbReference type="PANTHER" id="PTHR23284:SF0">
    <property type="entry name" value="PROLACTIN REGULATORY ELEMENT-BINDING PROTEIN"/>
    <property type="match status" value="1"/>
</dbReference>
<dbReference type="GO" id="GO:0005085">
    <property type="term" value="F:guanyl-nucleotide exchange factor activity"/>
    <property type="evidence" value="ECO:0007669"/>
    <property type="project" value="InterPro"/>
</dbReference>
<dbReference type="GO" id="GO:0015031">
    <property type="term" value="P:protein transport"/>
    <property type="evidence" value="ECO:0007669"/>
    <property type="project" value="UniProtKB-KW"/>
</dbReference>
<gene>
    <name evidence="12" type="ORF">DEBURN_LOCUS861</name>
</gene>